<reference evidence="16 17" key="1">
    <citation type="submission" date="2024-01" db="EMBL/GenBank/DDBJ databases">
        <title>The genome of the rayed Mediterranean limpet Patella caerulea (Linnaeus, 1758).</title>
        <authorList>
            <person name="Anh-Thu Weber A."/>
            <person name="Halstead-Nussloch G."/>
        </authorList>
    </citation>
    <scope>NUCLEOTIDE SEQUENCE [LARGE SCALE GENOMIC DNA]</scope>
    <source>
        <strain evidence="16">AATW-2023a</strain>
        <tissue evidence="16">Whole specimen</tissue>
    </source>
</reference>
<keyword evidence="2 13" id="KW-0489">Methyltransferase</keyword>
<evidence type="ECO:0000256" key="3">
    <source>
        <dbReference type="ARBA" id="ARBA00022679"/>
    </source>
</evidence>
<dbReference type="InterPro" id="IPR029063">
    <property type="entry name" value="SAM-dependent_MTases_sf"/>
</dbReference>
<keyword evidence="7 12" id="KW-0863">Zinc-finger</keyword>
<keyword evidence="4 13" id="KW-0949">S-adenosyl-L-methionine</keyword>
<evidence type="ECO:0000256" key="12">
    <source>
        <dbReference type="PROSITE-ProRule" id="PRU00723"/>
    </source>
</evidence>
<dbReference type="GO" id="GO:0160104">
    <property type="term" value="F:tRNA (guanine(26)-N2)-dimethyltransferase activity"/>
    <property type="evidence" value="ECO:0007669"/>
    <property type="project" value="UniProtKB-UniRule"/>
</dbReference>
<keyword evidence="5 13" id="KW-0819">tRNA processing</keyword>
<evidence type="ECO:0000256" key="13">
    <source>
        <dbReference type="PROSITE-ProRule" id="PRU00958"/>
    </source>
</evidence>
<dbReference type="EMBL" id="JAZGQO010000008">
    <property type="protein sequence ID" value="KAK6179775.1"/>
    <property type="molecule type" value="Genomic_DNA"/>
</dbReference>
<dbReference type="GO" id="GO:0005634">
    <property type="term" value="C:nucleus"/>
    <property type="evidence" value="ECO:0007669"/>
    <property type="project" value="TreeGrafter"/>
</dbReference>
<evidence type="ECO:0000313" key="16">
    <source>
        <dbReference type="EMBL" id="KAK6179775.1"/>
    </source>
</evidence>
<dbReference type="InterPro" id="IPR002905">
    <property type="entry name" value="Trm1"/>
</dbReference>
<evidence type="ECO:0000256" key="5">
    <source>
        <dbReference type="ARBA" id="ARBA00022694"/>
    </source>
</evidence>
<keyword evidence="17" id="KW-1185">Reference proteome</keyword>
<dbReference type="PANTHER" id="PTHR10631">
    <property type="entry name" value="N 2 ,N 2 -DIMETHYLGUANOSINE TRNA METHYLTRANSFERASE"/>
    <property type="match status" value="1"/>
</dbReference>
<comment type="caution">
    <text evidence="16">The sequence shown here is derived from an EMBL/GenBank/DDBJ whole genome shotgun (WGS) entry which is preliminary data.</text>
</comment>
<dbReference type="PROSITE" id="PS51626">
    <property type="entry name" value="SAM_MT_TRM1"/>
    <property type="match status" value="1"/>
</dbReference>
<dbReference type="Gene3D" id="3.40.50.150">
    <property type="entry name" value="Vaccinia Virus protein VP39"/>
    <property type="match status" value="1"/>
</dbReference>
<dbReference type="CDD" id="cd02440">
    <property type="entry name" value="AdoMet_MTases"/>
    <property type="match status" value="1"/>
</dbReference>
<keyword evidence="6 12" id="KW-0479">Metal-binding</keyword>
<dbReference type="PANTHER" id="PTHR10631:SF3">
    <property type="entry name" value="TRNA (GUANINE(26)-N(2))-DIMETHYLTRANSFERASE"/>
    <property type="match status" value="1"/>
</dbReference>
<evidence type="ECO:0000313" key="17">
    <source>
        <dbReference type="Proteomes" id="UP001347796"/>
    </source>
</evidence>
<accession>A0AAN8PZ23</accession>
<evidence type="ECO:0000256" key="9">
    <source>
        <dbReference type="ARBA" id="ARBA00022884"/>
    </source>
</evidence>
<dbReference type="SUPFAM" id="SSF90229">
    <property type="entry name" value="CCCH zinc finger"/>
    <property type="match status" value="1"/>
</dbReference>
<comment type="catalytic activity">
    <reaction evidence="11 13">
        <text>guanosine(26) in tRNA + 2 S-adenosyl-L-methionine = N(2)-dimethylguanosine(26) in tRNA + 2 S-adenosyl-L-homocysteine + 2 H(+)</text>
        <dbReference type="Rhea" id="RHEA:43140"/>
        <dbReference type="Rhea" id="RHEA-COMP:10359"/>
        <dbReference type="Rhea" id="RHEA-COMP:10360"/>
        <dbReference type="ChEBI" id="CHEBI:15378"/>
        <dbReference type="ChEBI" id="CHEBI:57856"/>
        <dbReference type="ChEBI" id="CHEBI:59789"/>
        <dbReference type="ChEBI" id="CHEBI:74269"/>
        <dbReference type="ChEBI" id="CHEBI:74513"/>
        <dbReference type="EC" id="2.1.1.216"/>
    </reaction>
</comment>
<dbReference type="Proteomes" id="UP001347796">
    <property type="component" value="Unassembled WGS sequence"/>
</dbReference>
<dbReference type="InterPro" id="IPR000571">
    <property type="entry name" value="Znf_CCCH"/>
</dbReference>
<dbReference type="GO" id="GO:0002940">
    <property type="term" value="P:tRNA N2-guanine methylation"/>
    <property type="evidence" value="ECO:0007669"/>
    <property type="project" value="TreeGrafter"/>
</dbReference>
<evidence type="ECO:0000259" key="15">
    <source>
        <dbReference type="PROSITE" id="PS50103"/>
    </source>
</evidence>
<dbReference type="Gene3D" id="3.30.56.70">
    <property type="entry name" value="N2,N2-dimethylguanosine tRNA methyltransferase, C-terminal domain"/>
    <property type="match status" value="1"/>
</dbReference>
<dbReference type="SUPFAM" id="SSF53335">
    <property type="entry name" value="S-adenosyl-L-methionine-dependent methyltransferases"/>
    <property type="match status" value="1"/>
</dbReference>
<feature type="zinc finger region" description="C3H1-type" evidence="12">
    <location>
        <begin position="537"/>
        <end position="564"/>
    </location>
</feature>
<dbReference type="GO" id="GO:0008270">
    <property type="term" value="F:zinc ion binding"/>
    <property type="evidence" value="ECO:0007669"/>
    <property type="project" value="UniProtKB-KW"/>
</dbReference>
<evidence type="ECO:0000256" key="7">
    <source>
        <dbReference type="ARBA" id="ARBA00022771"/>
    </source>
</evidence>
<protein>
    <recommendedName>
        <fullName evidence="10 13">tRNA (guanine(26)-N(2))-dimethyltransferase</fullName>
        <ecNumber evidence="10 13">2.1.1.216</ecNumber>
    </recommendedName>
</protein>
<gene>
    <name evidence="16" type="ORF">SNE40_012059</name>
</gene>
<feature type="compositionally biased region" description="Basic and acidic residues" evidence="14">
    <location>
        <begin position="513"/>
        <end position="526"/>
    </location>
</feature>
<evidence type="ECO:0000256" key="1">
    <source>
        <dbReference type="ARBA" id="ARBA00022555"/>
    </source>
</evidence>
<evidence type="ECO:0000256" key="14">
    <source>
        <dbReference type="SAM" id="MobiDB-lite"/>
    </source>
</evidence>
<keyword evidence="3 13" id="KW-0808">Transferase</keyword>
<evidence type="ECO:0000256" key="8">
    <source>
        <dbReference type="ARBA" id="ARBA00022833"/>
    </source>
</evidence>
<keyword evidence="9 13" id="KW-0694">RNA-binding</keyword>
<keyword evidence="8 12" id="KW-0862">Zinc</keyword>
<dbReference type="EC" id="2.1.1.216" evidence="10 13"/>
<keyword evidence="1 13" id="KW-0820">tRNA-binding</keyword>
<evidence type="ECO:0000256" key="10">
    <source>
        <dbReference type="ARBA" id="ARBA00039099"/>
    </source>
</evidence>
<dbReference type="GO" id="GO:0000049">
    <property type="term" value="F:tRNA binding"/>
    <property type="evidence" value="ECO:0007669"/>
    <property type="project" value="UniProtKB-UniRule"/>
</dbReference>
<dbReference type="NCBIfam" id="TIGR00308">
    <property type="entry name" value="TRM1"/>
    <property type="match status" value="1"/>
</dbReference>
<dbReference type="InterPro" id="IPR042296">
    <property type="entry name" value="tRNA_met_Trm1_C"/>
</dbReference>
<evidence type="ECO:0000256" key="2">
    <source>
        <dbReference type="ARBA" id="ARBA00022603"/>
    </source>
</evidence>
<evidence type="ECO:0000256" key="4">
    <source>
        <dbReference type="ARBA" id="ARBA00022691"/>
    </source>
</evidence>
<feature type="region of interest" description="Disordered" evidence="14">
    <location>
        <begin position="480"/>
        <end position="539"/>
    </location>
</feature>
<proteinExistence type="inferred from homology"/>
<comment type="similarity">
    <text evidence="13">Belongs to the class I-like SAM-binding methyltransferase superfamily. Trm1 family.</text>
</comment>
<dbReference type="PROSITE" id="PS50103">
    <property type="entry name" value="ZF_C3H1"/>
    <property type="match status" value="1"/>
</dbReference>
<dbReference type="Pfam" id="PF02005">
    <property type="entry name" value="TRM"/>
    <property type="match status" value="1"/>
</dbReference>
<dbReference type="InterPro" id="IPR036855">
    <property type="entry name" value="Znf_CCCH_sf"/>
</dbReference>
<sequence>METEAVEDQNLKSIKEGKADALHPKSVFYNPVQEFNRDLTIAVITELAKDKLRESEIVKIETDENKDGCEPDKSTTDSNGDVQMDEDTRPVPGVKYENGIRILEGLAASGLRSMRFGLELAGVKEIITNDFDKPAVEIIEKNIERNNLQNLVKASYGDASMIMYQNKGQTDRFDVIDVDPYGSPSQFFDSAVQAVKDDGILCVTCTDMAVLCGNSGETCNSKYGAMSIKTKYCHEMALRILLQCIESHANRYSRYIEPVISLSVDFYIRVFVKLHTGQKKVKESITKLSMIYHCVGCGAFTLQKLGLKVPTKGDNYRFTPAYGPPVQPNCEHCGSRHMLGGPIWSDPIHNTQFIQQVIDNVSKNMTYLKTSGRIIGMLTVAKEELQDVPLFYVLDDLCNIVHCAPPSMKMFRSTFLNAGYRVSLSHAAKNSYKTDAPIRFIWDVMRTWVKDHPVKSNRLTPGSVAKIILDKPTTHDVSFTLHPDANPESRDQGLIRWQPNPEPEWGPKPRPKKSCDDETDRREKFQGKRKQKQSSVDHKQYPCKRYKAGECEYGDECIYNHNIEKFQK</sequence>
<evidence type="ECO:0000256" key="6">
    <source>
        <dbReference type="ARBA" id="ARBA00022723"/>
    </source>
</evidence>
<feature type="region of interest" description="Disordered" evidence="14">
    <location>
        <begin position="62"/>
        <end position="93"/>
    </location>
</feature>
<organism evidence="16 17">
    <name type="scientific">Patella caerulea</name>
    <name type="common">Rayed Mediterranean limpet</name>
    <dbReference type="NCBI Taxonomy" id="87958"/>
    <lineage>
        <taxon>Eukaryota</taxon>
        <taxon>Metazoa</taxon>
        <taxon>Spiralia</taxon>
        <taxon>Lophotrochozoa</taxon>
        <taxon>Mollusca</taxon>
        <taxon>Gastropoda</taxon>
        <taxon>Patellogastropoda</taxon>
        <taxon>Patelloidea</taxon>
        <taxon>Patellidae</taxon>
        <taxon>Patella</taxon>
    </lineage>
</organism>
<dbReference type="AlphaFoldDB" id="A0AAN8PZ23"/>
<name>A0AAN8PZ23_PATCE</name>
<feature type="compositionally biased region" description="Basic and acidic residues" evidence="14">
    <location>
        <begin position="62"/>
        <end position="75"/>
    </location>
</feature>
<feature type="domain" description="C3H1-type" evidence="15">
    <location>
        <begin position="537"/>
        <end position="564"/>
    </location>
</feature>
<dbReference type="FunFam" id="3.30.56.70:FF:000001">
    <property type="entry name" value="tRNA (guanine(26)-N(2))-dimethyltransferase"/>
    <property type="match status" value="1"/>
</dbReference>
<evidence type="ECO:0000256" key="11">
    <source>
        <dbReference type="ARBA" id="ARBA00051897"/>
    </source>
</evidence>